<evidence type="ECO:0000313" key="1">
    <source>
        <dbReference type="EMBL" id="GIY25308.1"/>
    </source>
</evidence>
<keyword evidence="2" id="KW-1185">Reference proteome</keyword>
<name>A0AAV4RZS9_CAEEX</name>
<protein>
    <submittedName>
        <fullName evidence="1">Uncharacterized protein</fullName>
    </submittedName>
</protein>
<accession>A0AAV4RZS9</accession>
<dbReference type="EMBL" id="BPLR01008517">
    <property type="protein sequence ID" value="GIY25308.1"/>
    <property type="molecule type" value="Genomic_DNA"/>
</dbReference>
<organism evidence="1 2">
    <name type="scientific">Caerostris extrusa</name>
    <name type="common">Bark spider</name>
    <name type="synonym">Caerostris bankana</name>
    <dbReference type="NCBI Taxonomy" id="172846"/>
    <lineage>
        <taxon>Eukaryota</taxon>
        <taxon>Metazoa</taxon>
        <taxon>Ecdysozoa</taxon>
        <taxon>Arthropoda</taxon>
        <taxon>Chelicerata</taxon>
        <taxon>Arachnida</taxon>
        <taxon>Araneae</taxon>
        <taxon>Araneomorphae</taxon>
        <taxon>Entelegynae</taxon>
        <taxon>Araneoidea</taxon>
        <taxon>Araneidae</taxon>
        <taxon>Caerostris</taxon>
    </lineage>
</organism>
<evidence type="ECO:0000313" key="2">
    <source>
        <dbReference type="Proteomes" id="UP001054945"/>
    </source>
</evidence>
<sequence>MDFASFVGSLFHGLHAISGVRANMSLLHLYVYIDYLRYQSEATLAITEVDDFSVSPRETLSISSSLFRLSTLPGHVAFPGRVPSLYPRCHGDPAAMIGDQPPKRDITLAKL</sequence>
<dbReference type="AlphaFoldDB" id="A0AAV4RZS9"/>
<reference evidence="1 2" key="1">
    <citation type="submission" date="2021-06" db="EMBL/GenBank/DDBJ databases">
        <title>Caerostris extrusa draft genome.</title>
        <authorList>
            <person name="Kono N."/>
            <person name="Arakawa K."/>
        </authorList>
    </citation>
    <scope>NUCLEOTIDE SEQUENCE [LARGE SCALE GENOMIC DNA]</scope>
</reference>
<dbReference type="Proteomes" id="UP001054945">
    <property type="component" value="Unassembled WGS sequence"/>
</dbReference>
<comment type="caution">
    <text evidence="1">The sequence shown here is derived from an EMBL/GenBank/DDBJ whole genome shotgun (WGS) entry which is preliminary data.</text>
</comment>
<gene>
    <name evidence="1" type="ORF">CEXT_630021</name>
</gene>
<proteinExistence type="predicted"/>